<name>A0A7R7HVM9_9ACTN</name>
<dbReference type="PANTHER" id="PTHR43591:SF99">
    <property type="entry name" value="OS06G0646000 PROTEIN"/>
    <property type="match status" value="1"/>
</dbReference>
<proteinExistence type="predicted"/>
<dbReference type="Proteomes" id="UP000611640">
    <property type="component" value="Chromosome"/>
</dbReference>
<dbReference type="KEGG" id="atl:Athai_12890"/>
<protein>
    <recommendedName>
        <fullName evidence="1">Methyltransferase type 11 domain-containing protein</fullName>
    </recommendedName>
</protein>
<dbReference type="InterPro" id="IPR013216">
    <property type="entry name" value="Methyltransf_11"/>
</dbReference>
<keyword evidence="3" id="KW-1185">Reference proteome</keyword>
<evidence type="ECO:0000259" key="1">
    <source>
        <dbReference type="Pfam" id="PF08241"/>
    </source>
</evidence>
<organism evidence="2 3">
    <name type="scientific">Actinocatenispora thailandica</name>
    <dbReference type="NCBI Taxonomy" id="227318"/>
    <lineage>
        <taxon>Bacteria</taxon>
        <taxon>Bacillati</taxon>
        <taxon>Actinomycetota</taxon>
        <taxon>Actinomycetes</taxon>
        <taxon>Micromonosporales</taxon>
        <taxon>Micromonosporaceae</taxon>
        <taxon>Actinocatenispora</taxon>
    </lineage>
</organism>
<sequence length="219" mass="23075">MTTRAAYDEIAEWYEHEFLGPGDPIGVDASLRALLGAGTGTCLEVCCGTGVHAGTVRELGFTPVGVDLSGAMLRYATGRLPAARADAARLPVATGSVPVVLSVMAHTDLPDYPAVLAEIARVLAPGGAFVHVGVHPCFCGGFADRSDPAAVVVRRGYLDGRWTTESWTDQGVRDKVGAVHYPLPTLLNAVHDTGLRVQRFLESGGEVPTVLSFRATHAR</sequence>
<gene>
    <name evidence="2" type="ORF">Athai_12890</name>
</gene>
<dbReference type="InterPro" id="IPR029063">
    <property type="entry name" value="SAM-dependent_MTases_sf"/>
</dbReference>
<reference evidence="2 3" key="1">
    <citation type="submission" date="2020-08" db="EMBL/GenBank/DDBJ databases">
        <title>Whole genome shotgun sequence of Actinocatenispora thailandica NBRC 105041.</title>
        <authorList>
            <person name="Komaki H."/>
            <person name="Tamura T."/>
        </authorList>
    </citation>
    <scope>NUCLEOTIDE SEQUENCE [LARGE SCALE GENOMIC DNA]</scope>
    <source>
        <strain evidence="2 3">NBRC 105041</strain>
    </source>
</reference>
<dbReference type="Pfam" id="PF08241">
    <property type="entry name" value="Methyltransf_11"/>
    <property type="match status" value="1"/>
</dbReference>
<dbReference type="GO" id="GO:0008757">
    <property type="term" value="F:S-adenosylmethionine-dependent methyltransferase activity"/>
    <property type="evidence" value="ECO:0007669"/>
    <property type="project" value="InterPro"/>
</dbReference>
<dbReference type="RefSeq" id="WP_203960627.1">
    <property type="nucleotide sequence ID" value="NZ_AP023355.1"/>
</dbReference>
<dbReference type="AlphaFoldDB" id="A0A7R7HVM9"/>
<feature type="domain" description="Methyltransferase type 11" evidence="1">
    <location>
        <begin position="43"/>
        <end position="130"/>
    </location>
</feature>
<dbReference type="PANTHER" id="PTHR43591">
    <property type="entry name" value="METHYLTRANSFERASE"/>
    <property type="match status" value="1"/>
</dbReference>
<dbReference type="SUPFAM" id="SSF53335">
    <property type="entry name" value="S-adenosyl-L-methionine-dependent methyltransferases"/>
    <property type="match status" value="1"/>
</dbReference>
<dbReference type="EMBL" id="AP023355">
    <property type="protein sequence ID" value="BCJ33786.1"/>
    <property type="molecule type" value="Genomic_DNA"/>
</dbReference>
<accession>A0A7R7HVM9</accession>
<dbReference type="Gene3D" id="3.40.50.150">
    <property type="entry name" value="Vaccinia Virus protein VP39"/>
    <property type="match status" value="1"/>
</dbReference>
<dbReference type="CDD" id="cd02440">
    <property type="entry name" value="AdoMet_MTases"/>
    <property type="match status" value="1"/>
</dbReference>
<evidence type="ECO:0000313" key="3">
    <source>
        <dbReference type="Proteomes" id="UP000611640"/>
    </source>
</evidence>
<evidence type="ECO:0000313" key="2">
    <source>
        <dbReference type="EMBL" id="BCJ33786.1"/>
    </source>
</evidence>